<name>A0A2W1JMG7_9CYAN</name>
<dbReference type="PRINTS" id="PR01438">
    <property type="entry name" value="UNVRSLSTRESS"/>
</dbReference>
<sequence length="209" mass="22906">MYQKILVAIDSSTLTEQVFEQALALANSLQAKLMLLHVLSMEEEGYPEFPAIPSLHYYPGLSDLPLETYRHQWESYEKRELNRLQTFAEQARQAGVQAEVTQTSGAAGHLICEIGQSWGADLICMGSRGRAGLSELLLGSVSNFVMHHAPCSVLVMKGEGLHMSVEESLPSSQAIDGDLPRSSPNSAPAVRTISQAEQERALTHLSGWQ</sequence>
<dbReference type="PANTHER" id="PTHR46268">
    <property type="entry name" value="STRESS RESPONSE PROTEIN NHAX"/>
    <property type="match status" value="1"/>
</dbReference>
<reference evidence="4 5" key="1">
    <citation type="journal article" date="2018" name="Sci. Rep.">
        <title>A novel species of the marine cyanobacterium Acaryochloris with a unique pigment content and lifestyle.</title>
        <authorList>
            <person name="Partensky F."/>
            <person name="Six C."/>
            <person name="Ratin M."/>
            <person name="Garczarek L."/>
            <person name="Vaulot D."/>
            <person name="Probert I."/>
            <person name="Calteau A."/>
            <person name="Gourvil P."/>
            <person name="Marie D."/>
            <person name="Grebert T."/>
            <person name="Bouchier C."/>
            <person name="Le Panse S."/>
            <person name="Gachenot M."/>
            <person name="Rodriguez F."/>
            <person name="Garrido J.L."/>
        </authorList>
    </citation>
    <scope>NUCLEOTIDE SEQUENCE [LARGE SCALE GENOMIC DNA]</scope>
    <source>
        <strain evidence="4 5">RCC1774</strain>
    </source>
</reference>
<dbReference type="SUPFAM" id="SSF52402">
    <property type="entry name" value="Adenine nucleotide alpha hydrolases-like"/>
    <property type="match status" value="1"/>
</dbReference>
<dbReference type="CDD" id="cd00293">
    <property type="entry name" value="USP-like"/>
    <property type="match status" value="1"/>
</dbReference>
<proteinExistence type="inferred from homology"/>
<comment type="similarity">
    <text evidence="1">Belongs to the universal stress protein A family.</text>
</comment>
<dbReference type="Proteomes" id="UP000248857">
    <property type="component" value="Unassembled WGS sequence"/>
</dbReference>
<dbReference type="AlphaFoldDB" id="A0A2W1JMG7"/>
<organism evidence="4 5">
    <name type="scientific">Acaryochloris thomasi RCC1774</name>
    <dbReference type="NCBI Taxonomy" id="1764569"/>
    <lineage>
        <taxon>Bacteria</taxon>
        <taxon>Bacillati</taxon>
        <taxon>Cyanobacteriota</taxon>
        <taxon>Cyanophyceae</taxon>
        <taxon>Acaryochloridales</taxon>
        <taxon>Acaryochloridaceae</taxon>
        <taxon>Acaryochloris</taxon>
        <taxon>Acaryochloris thomasi</taxon>
    </lineage>
</organism>
<dbReference type="Gene3D" id="3.40.50.620">
    <property type="entry name" value="HUPs"/>
    <property type="match status" value="1"/>
</dbReference>
<keyword evidence="5" id="KW-1185">Reference proteome</keyword>
<feature type="domain" description="UspA" evidence="3">
    <location>
        <begin position="1"/>
        <end position="157"/>
    </location>
</feature>
<protein>
    <submittedName>
        <fullName evidence="4">Universal stress protein</fullName>
    </submittedName>
</protein>
<evidence type="ECO:0000256" key="1">
    <source>
        <dbReference type="ARBA" id="ARBA00008791"/>
    </source>
</evidence>
<dbReference type="PANTHER" id="PTHR46268:SF8">
    <property type="entry name" value="UNIVERSAL STRESS PROTEIN SLL1388"/>
    <property type="match status" value="1"/>
</dbReference>
<comment type="caution">
    <text evidence="4">The sequence shown here is derived from an EMBL/GenBank/DDBJ whole genome shotgun (WGS) entry which is preliminary data.</text>
</comment>
<evidence type="ECO:0000259" key="3">
    <source>
        <dbReference type="Pfam" id="PF00582"/>
    </source>
</evidence>
<evidence type="ECO:0000256" key="2">
    <source>
        <dbReference type="SAM" id="MobiDB-lite"/>
    </source>
</evidence>
<dbReference type="InterPro" id="IPR006016">
    <property type="entry name" value="UspA"/>
</dbReference>
<dbReference type="EMBL" id="PQWO01000018">
    <property type="protein sequence ID" value="PZD71344.1"/>
    <property type="molecule type" value="Genomic_DNA"/>
</dbReference>
<dbReference type="InterPro" id="IPR006015">
    <property type="entry name" value="Universal_stress_UspA"/>
</dbReference>
<gene>
    <name evidence="4" type="ORF">C1752_06623</name>
</gene>
<dbReference type="InterPro" id="IPR014729">
    <property type="entry name" value="Rossmann-like_a/b/a_fold"/>
</dbReference>
<feature type="region of interest" description="Disordered" evidence="2">
    <location>
        <begin position="167"/>
        <end position="188"/>
    </location>
</feature>
<dbReference type="Pfam" id="PF00582">
    <property type="entry name" value="Usp"/>
    <property type="match status" value="1"/>
</dbReference>
<dbReference type="RefSeq" id="WP_110988130.1">
    <property type="nucleotide sequence ID" value="NZ_CAWNWM010000018.1"/>
</dbReference>
<evidence type="ECO:0000313" key="4">
    <source>
        <dbReference type="EMBL" id="PZD71344.1"/>
    </source>
</evidence>
<accession>A0A2W1JMG7</accession>
<evidence type="ECO:0000313" key="5">
    <source>
        <dbReference type="Proteomes" id="UP000248857"/>
    </source>
</evidence>
<dbReference type="OrthoDB" id="516822at2"/>